<dbReference type="Gene3D" id="2.60.120.10">
    <property type="entry name" value="Jelly Rolls"/>
    <property type="match status" value="1"/>
</dbReference>
<organism evidence="2 3">
    <name type="scientific">Ramlibacter agri</name>
    <dbReference type="NCBI Taxonomy" id="2728837"/>
    <lineage>
        <taxon>Bacteria</taxon>
        <taxon>Pseudomonadati</taxon>
        <taxon>Pseudomonadota</taxon>
        <taxon>Betaproteobacteria</taxon>
        <taxon>Burkholderiales</taxon>
        <taxon>Comamonadaceae</taxon>
        <taxon>Ramlibacter</taxon>
    </lineage>
</organism>
<evidence type="ECO:0000313" key="2">
    <source>
        <dbReference type="EMBL" id="NML44262.1"/>
    </source>
</evidence>
<evidence type="ECO:0000313" key="3">
    <source>
        <dbReference type="Proteomes" id="UP000541185"/>
    </source>
</evidence>
<feature type="domain" description="Cupin type-2" evidence="1">
    <location>
        <begin position="62"/>
        <end position="129"/>
    </location>
</feature>
<sequence>MTARPRFSFVLVAVAAFGCGYGFSQVAGPADAKGSSTRSLGQIELAGEIDGIEGRALRARAVTIEPGGHVAAHSHKGRPTLEYVLQGDVVEIRNGVEIPHKAGEMVVAKQDVSHWWENRGLTPVVLLPVDVFKP</sequence>
<dbReference type="AlphaFoldDB" id="A0A848H3H0"/>
<dbReference type="PROSITE" id="PS51257">
    <property type="entry name" value="PROKAR_LIPOPROTEIN"/>
    <property type="match status" value="1"/>
</dbReference>
<dbReference type="InterPro" id="IPR014710">
    <property type="entry name" value="RmlC-like_jellyroll"/>
</dbReference>
<dbReference type="EMBL" id="JABBFX010000001">
    <property type="protein sequence ID" value="NML44262.1"/>
    <property type="molecule type" value="Genomic_DNA"/>
</dbReference>
<evidence type="ECO:0000259" key="1">
    <source>
        <dbReference type="Pfam" id="PF07883"/>
    </source>
</evidence>
<comment type="caution">
    <text evidence="2">The sequence shown here is derived from an EMBL/GenBank/DDBJ whole genome shotgun (WGS) entry which is preliminary data.</text>
</comment>
<gene>
    <name evidence="2" type="ORF">HHL11_10910</name>
</gene>
<proteinExistence type="predicted"/>
<accession>A0A848H3H0</accession>
<keyword evidence="3" id="KW-1185">Reference proteome</keyword>
<dbReference type="InterPro" id="IPR013096">
    <property type="entry name" value="Cupin_2"/>
</dbReference>
<dbReference type="SUPFAM" id="SSF51182">
    <property type="entry name" value="RmlC-like cupins"/>
    <property type="match status" value="1"/>
</dbReference>
<dbReference type="RefSeq" id="WP_169418407.1">
    <property type="nucleotide sequence ID" value="NZ_JABBFX010000001.1"/>
</dbReference>
<dbReference type="Pfam" id="PF07883">
    <property type="entry name" value="Cupin_2"/>
    <property type="match status" value="1"/>
</dbReference>
<name>A0A848H3H0_9BURK</name>
<reference evidence="2 3" key="1">
    <citation type="submission" date="2020-04" db="EMBL/GenBank/DDBJ databases">
        <title>Ramlibacter sp. G-1-2-2 isolated from soil.</title>
        <authorList>
            <person name="Dahal R.H."/>
        </authorList>
    </citation>
    <scope>NUCLEOTIDE SEQUENCE [LARGE SCALE GENOMIC DNA]</scope>
    <source>
        <strain evidence="2 3">G-1-2-2</strain>
    </source>
</reference>
<protein>
    <submittedName>
        <fullName evidence="2">Cupin domain-containing protein</fullName>
    </submittedName>
</protein>
<dbReference type="Proteomes" id="UP000541185">
    <property type="component" value="Unassembled WGS sequence"/>
</dbReference>
<dbReference type="InterPro" id="IPR011051">
    <property type="entry name" value="RmlC_Cupin_sf"/>
</dbReference>